<dbReference type="EMBL" id="CAJNOE010001027">
    <property type="protein sequence ID" value="CAF1376153.1"/>
    <property type="molecule type" value="Genomic_DNA"/>
</dbReference>
<dbReference type="Proteomes" id="UP000663860">
    <property type="component" value="Unassembled WGS sequence"/>
</dbReference>
<comment type="caution">
    <text evidence="1">The sequence shown here is derived from an EMBL/GenBank/DDBJ whole genome shotgun (WGS) entry which is preliminary data.</text>
</comment>
<proteinExistence type="predicted"/>
<evidence type="ECO:0000313" key="1">
    <source>
        <dbReference type="EMBL" id="CAF1376153.1"/>
    </source>
</evidence>
<reference evidence="1" key="1">
    <citation type="submission" date="2021-02" db="EMBL/GenBank/DDBJ databases">
        <authorList>
            <person name="Nowell W R."/>
        </authorList>
    </citation>
    <scope>NUCLEOTIDE SEQUENCE</scope>
</reference>
<name>A0A815J143_9BILA</name>
<sequence>MSDSGSNQEASCISSNVFMSKNNTTIISSNVIQSRRRIIRNYSLLWLDECVDRTDKDYENTLKQIQTIADNINVFKERDACIDFLTDSEENIRLFLMINDTISQQIMPLINDIPQLIDRLLIYSGNAVLILRTDTCSEQAKINIANIWKWSTFMYEKEALLAVGTKLKILSVHFFGSKWEIEVELAEDDMEFT</sequence>
<organism evidence="1 2">
    <name type="scientific">Adineta steineri</name>
    <dbReference type="NCBI Taxonomy" id="433720"/>
    <lineage>
        <taxon>Eukaryota</taxon>
        <taxon>Metazoa</taxon>
        <taxon>Spiralia</taxon>
        <taxon>Gnathifera</taxon>
        <taxon>Rotifera</taxon>
        <taxon>Eurotatoria</taxon>
        <taxon>Bdelloidea</taxon>
        <taxon>Adinetida</taxon>
        <taxon>Adinetidae</taxon>
        <taxon>Adineta</taxon>
    </lineage>
</organism>
<dbReference type="AlphaFoldDB" id="A0A815J143"/>
<evidence type="ECO:0000313" key="2">
    <source>
        <dbReference type="Proteomes" id="UP000663860"/>
    </source>
</evidence>
<protein>
    <submittedName>
        <fullName evidence="1">Uncharacterized protein</fullName>
    </submittedName>
</protein>
<gene>
    <name evidence="1" type="ORF">IZO911_LOCUS38141</name>
</gene>
<accession>A0A815J143</accession>